<protein>
    <submittedName>
        <fullName evidence="4">Regulatory protein</fullName>
    </submittedName>
</protein>
<dbReference type="OrthoDB" id="4327509at2"/>
<keyword evidence="5" id="KW-1185">Reference proteome</keyword>
<evidence type="ECO:0000259" key="3">
    <source>
        <dbReference type="Pfam" id="PF13581"/>
    </source>
</evidence>
<feature type="domain" description="Histidine kinase/HSP90-like ATPase" evidence="3">
    <location>
        <begin position="59"/>
        <end position="179"/>
    </location>
</feature>
<dbReference type="InterPro" id="IPR003594">
    <property type="entry name" value="HATPase_dom"/>
</dbReference>
<dbReference type="eggNOG" id="COG2172">
    <property type="taxonomic scope" value="Bacteria"/>
</dbReference>
<accession>B5H0U0</accession>
<dbReference type="PANTHER" id="PTHR35526">
    <property type="entry name" value="ANTI-SIGMA-F FACTOR RSBW-RELATED"/>
    <property type="match status" value="1"/>
</dbReference>
<dbReference type="SUPFAM" id="SSF55874">
    <property type="entry name" value="ATPase domain of HSP90 chaperone/DNA topoisomerase II/histidine kinase"/>
    <property type="match status" value="1"/>
</dbReference>
<evidence type="ECO:0000313" key="4">
    <source>
        <dbReference type="EMBL" id="EFG05204.1"/>
    </source>
</evidence>
<dbReference type="EMBL" id="CM000913">
    <property type="protein sequence ID" value="EFG05204.1"/>
    <property type="molecule type" value="Genomic_DNA"/>
</dbReference>
<feature type="region of interest" description="Disordered" evidence="2">
    <location>
        <begin position="1"/>
        <end position="46"/>
    </location>
</feature>
<evidence type="ECO:0000256" key="2">
    <source>
        <dbReference type="SAM" id="MobiDB-lite"/>
    </source>
</evidence>
<evidence type="ECO:0000256" key="1">
    <source>
        <dbReference type="ARBA" id="ARBA00022527"/>
    </source>
</evidence>
<dbReference type="RefSeq" id="WP_003957867.1">
    <property type="nucleotide sequence ID" value="NZ_CM000913.1"/>
</dbReference>
<proteinExistence type="predicted"/>
<evidence type="ECO:0000313" key="5">
    <source>
        <dbReference type="Proteomes" id="UP000002357"/>
    </source>
</evidence>
<dbReference type="Pfam" id="PF13581">
    <property type="entry name" value="HATPase_c_2"/>
    <property type="match status" value="1"/>
</dbReference>
<keyword evidence="1" id="KW-0723">Serine/threonine-protein kinase</keyword>
<reference evidence="4 5" key="1">
    <citation type="journal article" date="2010" name="Genome Biol. Evol.">
        <title>The sequence of a 1.8-mb bacterial linear plasmid reveals a rich evolutionary reservoir of secondary metabolic pathways.</title>
        <authorList>
            <person name="Medema M.H."/>
            <person name="Trefzer A."/>
            <person name="Kovalchuk A."/>
            <person name="van den Berg M."/>
            <person name="Mueller U."/>
            <person name="Heijne W."/>
            <person name="Wu L."/>
            <person name="Alam M.T."/>
            <person name="Ronning C.M."/>
            <person name="Nierman W.C."/>
            <person name="Bovenberg R.A.L."/>
            <person name="Breitling R."/>
            <person name="Takano E."/>
        </authorList>
    </citation>
    <scope>NUCLEOTIDE SEQUENCE [LARGE SCALE GENOMIC DNA]</scope>
    <source>
        <strain evidence="5">ATCC 27064 / DSM 738 / JCM 4710 / NBRC 13307 / NCIMB 12785 / NRRL 3585 / VKM Ac-602</strain>
    </source>
</reference>
<dbReference type="GeneID" id="93733159"/>
<name>B5H0U0_STRCL</name>
<dbReference type="InterPro" id="IPR036890">
    <property type="entry name" value="HATPase_C_sf"/>
</dbReference>
<dbReference type="GO" id="GO:0004674">
    <property type="term" value="F:protein serine/threonine kinase activity"/>
    <property type="evidence" value="ECO:0007669"/>
    <property type="project" value="UniProtKB-KW"/>
</dbReference>
<organism evidence="4 5">
    <name type="scientific">Streptomyces clavuligerus</name>
    <dbReference type="NCBI Taxonomy" id="1901"/>
    <lineage>
        <taxon>Bacteria</taxon>
        <taxon>Bacillati</taxon>
        <taxon>Actinomycetota</taxon>
        <taxon>Actinomycetes</taxon>
        <taxon>Kitasatosporales</taxon>
        <taxon>Streptomycetaceae</taxon>
        <taxon>Streptomyces</taxon>
    </lineage>
</organism>
<dbReference type="Gene3D" id="3.30.565.10">
    <property type="entry name" value="Histidine kinase-like ATPase, C-terminal domain"/>
    <property type="match status" value="1"/>
</dbReference>
<dbReference type="PANTHER" id="PTHR35526:SF3">
    <property type="entry name" value="ANTI-SIGMA-F FACTOR RSBW"/>
    <property type="match status" value="1"/>
</dbReference>
<dbReference type="Proteomes" id="UP000002357">
    <property type="component" value="Chromosome"/>
</dbReference>
<sequence>MTIQLATSMSSGFDGGGRTAAPDPAADWPLGLTGAGERPWGPVQGGGPTGFAACGLDGTLRNASQARRFVAHTLDGWGLSRLVPDTSLVVSELVTNAVQHALDREDREAARGDYPLWLGIFLHPDDVVCAVTDPSSQAPLPRDATVCASGGRGLALVGALCASWSWSLTPPRGKTVWATLAR</sequence>
<dbReference type="CDD" id="cd16936">
    <property type="entry name" value="HATPase_RsbW-like"/>
    <property type="match status" value="1"/>
</dbReference>
<feature type="compositionally biased region" description="Polar residues" evidence="2">
    <location>
        <begin position="1"/>
        <end position="11"/>
    </location>
</feature>
<keyword evidence="1" id="KW-0808">Transferase</keyword>
<keyword evidence="1" id="KW-0418">Kinase</keyword>
<dbReference type="KEGG" id="sclf:BB341_27120"/>
<dbReference type="AlphaFoldDB" id="B5H0U0"/>
<dbReference type="InterPro" id="IPR050267">
    <property type="entry name" value="Anti-sigma-factor_SerPK"/>
</dbReference>
<dbReference type="STRING" id="1901.BB341_27120"/>
<gene>
    <name evidence="4" type="ORF">SCLAV_0128</name>
</gene>